<organism evidence="8 9">
    <name type="scientific">Thalassiosira oceanica</name>
    <name type="common">Marine diatom</name>
    <dbReference type="NCBI Taxonomy" id="159749"/>
    <lineage>
        <taxon>Eukaryota</taxon>
        <taxon>Sar</taxon>
        <taxon>Stramenopiles</taxon>
        <taxon>Ochrophyta</taxon>
        <taxon>Bacillariophyta</taxon>
        <taxon>Coscinodiscophyceae</taxon>
        <taxon>Thalassiosirophycidae</taxon>
        <taxon>Thalassiosirales</taxon>
        <taxon>Thalassiosiraceae</taxon>
        <taxon>Thalassiosira</taxon>
    </lineage>
</organism>
<dbReference type="PROSITE" id="PS50089">
    <property type="entry name" value="ZF_RING_2"/>
    <property type="match status" value="1"/>
</dbReference>
<evidence type="ECO:0000313" key="9">
    <source>
        <dbReference type="Proteomes" id="UP000266841"/>
    </source>
</evidence>
<keyword evidence="9" id="KW-1185">Reference proteome</keyword>
<evidence type="ECO:0000256" key="4">
    <source>
        <dbReference type="PROSITE-ProRule" id="PRU00134"/>
    </source>
</evidence>
<dbReference type="Gene3D" id="3.30.40.10">
    <property type="entry name" value="Zinc/RING finger domain, C3HC4 (zinc finger)"/>
    <property type="match status" value="1"/>
</dbReference>
<evidence type="ECO:0000256" key="5">
    <source>
        <dbReference type="SAM" id="MobiDB-lite"/>
    </source>
</evidence>
<protein>
    <recommendedName>
        <fullName evidence="10">MYND-type domain-containing protein</fullName>
    </recommendedName>
</protein>
<dbReference type="Gene3D" id="6.10.140.2220">
    <property type="match status" value="1"/>
</dbReference>
<evidence type="ECO:0000256" key="3">
    <source>
        <dbReference type="ARBA" id="ARBA00022833"/>
    </source>
</evidence>
<evidence type="ECO:0000259" key="7">
    <source>
        <dbReference type="PROSITE" id="PS50865"/>
    </source>
</evidence>
<evidence type="ECO:0000256" key="1">
    <source>
        <dbReference type="ARBA" id="ARBA00022723"/>
    </source>
</evidence>
<feature type="region of interest" description="Disordered" evidence="5">
    <location>
        <begin position="579"/>
        <end position="643"/>
    </location>
</feature>
<feature type="compositionally biased region" description="Basic and acidic residues" evidence="5">
    <location>
        <begin position="136"/>
        <end position="145"/>
    </location>
</feature>
<dbReference type="InterPro" id="IPR013083">
    <property type="entry name" value="Znf_RING/FYVE/PHD"/>
</dbReference>
<accession>K0S7H5</accession>
<keyword evidence="3" id="KW-0862">Zinc</keyword>
<dbReference type="EMBL" id="AGNL01019130">
    <property type="protein sequence ID" value="EJK62083.1"/>
    <property type="molecule type" value="Genomic_DNA"/>
</dbReference>
<reference evidence="8 9" key="1">
    <citation type="journal article" date="2012" name="Genome Biol.">
        <title>Genome and low-iron response of an oceanic diatom adapted to chronic iron limitation.</title>
        <authorList>
            <person name="Lommer M."/>
            <person name="Specht M."/>
            <person name="Roy A.S."/>
            <person name="Kraemer L."/>
            <person name="Andreson R."/>
            <person name="Gutowska M.A."/>
            <person name="Wolf J."/>
            <person name="Bergner S.V."/>
            <person name="Schilhabel M.B."/>
            <person name="Klostermeier U.C."/>
            <person name="Beiko R.G."/>
            <person name="Rosenstiel P."/>
            <person name="Hippler M."/>
            <person name="Laroche J."/>
        </authorList>
    </citation>
    <scope>NUCLEOTIDE SEQUENCE [LARGE SCALE GENOMIC DNA]</scope>
    <source>
        <strain evidence="8 9">CCMP1005</strain>
    </source>
</reference>
<evidence type="ECO:0008006" key="10">
    <source>
        <dbReference type="Google" id="ProtNLM"/>
    </source>
</evidence>
<dbReference type="SUPFAM" id="SSF144232">
    <property type="entry name" value="HIT/MYND zinc finger-like"/>
    <property type="match status" value="1"/>
</dbReference>
<evidence type="ECO:0000256" key="2">
    <source>
        <dbReference type="ARBA" id="ARBA00022771"/>
    </source>
</evidence>
<evidence type="ECO:0000313" key="8">
    <source>
        <dbReference type="EMBL" id="EJK62083.1"/>
    </source>
</evidence>
<comment type="caution">
    <text evidence="8">The sequence shown here is derived from an EMBL/GenBank/DDBJ whole genome shotgun (WGS) entry which is preliminary data.</text>
</comment>
<dbReference type="PROSITE" id="PS01360">
    <property type="entry name" value="ZF_MYND_1"/>
    <property type="match status" value="1"/>
</dbReference>
<feature type="domain" description="RING-type" evidence="6">
    <location>
        <begin position="217"/>
        <end position="265"/>
    </location>
</feature>
<dbReference type="PROSITE" id="PS50865">
    <property type="entry name" value="ZF_MYND_2"/>
    <property type="match status" value="1"/>
</dbReference>
<dbReference type="SUPFAM" id="SSF57850">
    <property type="entry name" value="RING/U-box"/>
    <property type="match status" value="1"/>
</dbReference>
<name>K0S7H5_THAOC</name>
<dbReference type="GO" id="GO:0008270">
    <property type="term" value="F:zinc ion binding"/>
    <property type="evidence" value="ECO:0007669"/>
    <property type="project" value="UniProtKB-KW"/>
</dbReference>
<feature type="compositionally biased region" description="Polar residues" evidence="5">
    <location>
        <begin position="615"/>
        <end position="625"/>
    </location>
</feature>
<evidence type="ECO:0000259" key="6">
    <source>
        <dbReference type="PROSITE" id="PS50089"/>
    </source>
</evidence>
<keyword evidence="1" id="KW-0479">Metal-binding</keyword>
<feature type="compositionally biased region" description="Basic and acidic residues" evidence="5">
    <location>
        <begin position="595"/>
        <end position="613"/>
    </location>
</feature>
<dbReference type="Pfam" id="PF01753">
    <property type="entry name" value="zf-MYND"/>
    <property type="match status" value="1"/>
</dbReference>
<dbReference type="InterPro" id="IPR002893">
    <property type="entry name" value="Znf_MYND"/>
</dbReference>
<dbReference type="InterPro" id="IPR001841">
    <property type="entry name" value="Znf_RING"/>
</dbReference>
<dbReference type="Proteomes" id="UP000266841">
    <property type="component" value="Unassembled WGS sequence"/>
</dbReference>
<dbReference type="AlphaFoldDB" id="K0S7H5"/>
<feature type="domain" description="MYND-type" evidence="7">
    <location>
        <begin position="433"/>
        <end position="475"/>
    </location>
</feature>
<proteinExistence type="predicted"/>
<keyword evidence="2 4" id="KW-0863">Zinc-finger</keyword>
<sequence>APAPAGRAAISAIAISAVGHCYRDADSRAVSCQKTFVERLVRGSLAEVGGRSLSSLLSLSFRFSLRSSFSLGHSIAEIPRGAVVFRWPHGAPPPSRQKEGLGWNLSRGFSVCSASRTCKTHPMSDETPNPSTGPKAGHEGEQKPTDEERLLDEIAKQKELIDAPPGDSCEAIAHRVSLEKRLGQLEFKYQFLVEKKRLACELLKFQELYGDLYSEPCLICLDDIYVHASEKLTETFNCCGGFICKSCARNVRESEVGVDKCPLCREVINDKTEAENAADLMALAKEGPANLGYALANLELAKVCLSGTHGFEMDNEEACFRASVAFALDNTSEESAAGLLGILHYINDISEPSPYLACHYLNIWASEDSTGMASYFYSKSLLRLAKQLHDGILGNGFNATPAIFFWMKNSCDMGYGDARELLKQWETIGQSYCANCAKESEPGEKFKQCSKCRAQWYCSKECQVEAWRAGHKQDCKRATILKFEDYLHAETKTAREIRTSQIAKTKHPQLFPLPGEPPLTGGGATVFPPTAPPLHMIAPMSYATCLYLAWRSLSFDKLWNPSGAYRDDCSTAAALDRPPRAATGVAGPSAPGAVRAREDVKEQGRRELAKVAEPRSTSFPNSQVRRISKSENREPSYSQRQRR</sequence>
<feature type="region of interest" description="Disordered" evidence="5">
    <location>
        <begin position="119"/>
        <end position="145"/>
    </location>
</feature>
<gene>
    <name evidence="8" type="ORF">THAOC_17319</name>
</gene>
<feature type="non-terminal residue" evidence="8">
    <location>
        <position position="1"/>
    </location>
</feature>
<dbReference type="eggNOG" id="ENOG502QR5D">
    <property type="taxonomic scope" value="Eukaryota"/>
</dbReference>